<dbReference type="EMBL" id="CM001439">
    <property type="protein sequence ID" value="EHR52423.1"/>
    <property type="molecule type" value="Genomic_DNA"/>
</dbReference>
<gene>
    <name evidence="7" type="ORF">SacmaDRAFT_4231</name>
</gene>
<protein>
    <recommendedName>
        <fullName evidence="2">inositol-phosphate phosphatase</fullName>
        <ecNumber evidence="2">3.1.3.25</ecNumber>
    </recommendedName>
</protein>
<dbReference type="GO" id="GO:0007165">
    <property type="term" value="P:signal transduction"/>
    <property type="evidence" value="ECO:0007669"/>
    <property type="project" value="TreeGrafter"/>
</dbReference>
<sequence length="262" mass="27078">MSVFDVIGCSADELLNVGVAMAARGANVIRDLHGETGTISFKSSPTDAVTAADAASDTAIRGVLAARRVGDGLISEDGPPAASSTALRWVVDPLDGTTNYVHGLPHIAVSVACEALVDGAWQAIVGVVSDVLRDEVFSAVLGCGARLGEAAISVNEPVTLSRAVVATGFGYRPAVRQRQADALRRVAPIVADVRATGSSALDLCWTAAGRIDAYWEDELSPWDWAAGRLIVREAGGWTSVLGDGILAAGPHLHAELDTLLTG</sequence>
<evidence type="ECO:0000256" key="4">
    <source>
        <dbReference type="ARBA" id="ARBA00022801"/>
    </source>
</evidence>
<keyword evidence="5 6" id="KW-0460">Magnesium</keyword>
<dbReference type="Pfam" id="PF00459">
    <property type="entry name" value="Inositol_P"/>
    <property type="match status" value="1"/>
</dbReference>
<accession>H5X6Z3</accession>
<dbReference type="PANTHER" id="PTHR20854:SF4">
    <property type="entry name" value="INOSITOL-1-MONOPHOSPHATASE-RELATED"/>
    <property type="match status" value="1"/>
</dbReference>
<dbReference type="EC" id="3.1.3.25" evidence="2"/>
<comment type="cofactor">
    <cofactor evidence="6">
        <name>Mg(2+)</name>
        <dbReference type="ChEBI" id="CHEBI:18420"/>
    </cofactor>
</comment>
<feature type="binding site" evidence="6">
    <location>
        <position position="94"/>
    </location>
    <ligand>
        <name>Mg(2+)</name>
        <dbReference type="ChEBI" id="CHEBI:18420"/>
        <label>1</label>
        <note>catalytic</note>
    </ligand>
</feature>
<dbReference type="GO" id="GO:0046854">
    <property type="term" value="P:phosphatidylinositol phosphate biosynthetic process"/>
    <property type="evidence" value="ECO:0007669"/>
    <property type="project" value="InterPro"/>
</dbReference>
<name>H5X6Z3_9PSEU</name>
<keyword evidence="3 6" id="KW-0479">Metal-binding</keyword>
<evidence type="ECO:0000313" key="8">
    <source>
        <dbReference type="Proteomes" id="UP000004926"/>
    </source>
</evidence>
<dbReference type="RefSeq" id="WP_009155801.1">
    <property type="nucleotide sequence ID" value="NZ_CM001439.1"/>
</dbReference>
<dbReference type="HOGENOM" id="CLU_044118_0_1_11"/>
<dbReference type="InterPro" id="IPR020550">
    <property type="entry name" value="Inositol_monophosphatase_CS"/>
</dbReference>
<feature type="binding site" evidence="6">
    <location>
        <position position="95"/>
    </location>
    <ligand>
        <name>Mg(2+)</name>
        <dbReference type="ChEBI" id="CHEBI:18420"/>
        <label>1</label>
        <note>catalytic</note>
    </ligand>
</feature>
<dbReference type="SUPFAM" id="SSF56655">
    <property type="entry name" value="Carbohydrate phosphatase"/>
    <property type="match status" value="1"/>
</dbReference>
<dbReference type="GO" id="GO:0008934">
    <property type="term" value="F:inositol monophosphate 1-phosphatase activity"/>
    <property type="evidence" value="ECO:0007669"/>
    <property type="project" value="TreeGrafter"/>
</dbReference>
<dbReference type="PANTHER" id="PTHR20854">
    <property type="entry name" value="INOSITOL MONOPHOSPHATASE"/>
    <property type="match status" value="1"/>
</dbReference>
<dbReference type="Gene3D" id="3.30.540.10">
    <property type="entry name" value="Fructose-1,6-Bisphosphatase, subunit A, domain 1"/>
    <property type="match status" value="1"/>
</dbReference>
<dbReference type="AlphaFoldDB" id="H5X6Z3"/>
<evidence type="ECO:0000256" key="3">
    <source>
        <dbReference type="ARBA" id="ARBA00022723"/>
    </source>
</evidence>
<evidence type="ECO:0000256" key="1">
    <source>
        <dbReference type="ARBA" id="ARBA00001033"/>
    </source>
</evidence>
<dbReference type="OrthoDB" id="9772456at2"/>
<comment type="catalytic activity">
    <reaction evidence="1">
        <text>a myo-inositol phosphate + H2O = myo-inositol + phosphate</text>
        <dbReference type="Rhea" id="RHEA:24056"/>
        <dbReference type="ChEBI" id="CHEBI:15377"/>
        <dbReference type="ChEBI" id="CHEBI:17268"/>
        <dbReference type="ChEBI" id="CHEBI:43474"/>
        <dbReference type="ChEBI" id="CHEBI:84139"/>
        <dbReference type="EC" id="3.1.3.25"/>
    </reaction>
</comment>
<evidence type="ECO:0000313" key="7">
    <source>
        <dbReference type="EMBL" id="EHR52423.1"/>
    </source>
</evidence>
<dbReference type="GO" id="GO:0046872">
    <property type="term" value="F:metal ion binding"/>
    <property type="evidence" value="ECO:0007669"/>
    <property type="project" value="UniProtKB-KW"/>
</dbReference>
<dbReference type="GO" id="GO:0006020">
    <property type="term" value="P:inositol metabolic process"/>
    <property type="evidence" value="ECO:0007669"/>
    <property type="project" value="TreeGrafter"/>
</dbReference>
<evidence type="ECO:0000256" key="2">
    <source>
        <dbReference type="ARBA" id="ARBA00013106"/>
    </source>
</evidence>
<feature type="binding site" evidence="6">
    <location>
        <position position="223"/>
    </location>
    <ligand>
        <name>Mg(2+)</name>
        <dbReference type="ChEBI" id="CHEBI:18420"/>
        <label>1</label>
        <note>catalytic</note>
    </ligand>
</feature>
<dbReference type="Gene3D" id="3.40.190.80">
    <property type="match status" value="1"/>
</dbReference>
<proteinExistence type="predicted"/>
<reference evidence="7 8" key="1">
    <citation type="journal article" date="2012" name="Stand. Genomic Sci.">
        <title>Genome sequence of the ocean sediment bacterium Saccharomonospora marina type strain (XMU15(T)).</title>
        <authorList>
            <person name="Klenk H.P."/>
            <person name="Lu M."/>
            <person name="Lucas S."/>
            <person name="Lapidus A."/>
            <person name="Copeland A."/>
            <person name="Pitluck S."/>
            <person name="Goodwin L.A."/>
            <person name="Han C."/>
            <person name="Tapia R."/>
            <person name="Brambilla E.M."/>
            <person name="Potter G."/>
            <person name="Land M."/>
            <person name="Ivanova N."/>
            <person name="Rohde M."/>
            <person name="Goker M."/>
            <person name="Detter J.C."/>
            <person name="Li W.J."/>
            <person name="Kyrpides N.C."/>
            <person name="Woyke T."/>
        </authorList>
    </citation>
    <scope>NUCLEOTIDE SEQUENCE [LARGE SCALE GENOMIC DNA]</scope>
    <source>
        <strain evidence="7 8">XMU15</strain>
    </source>
</reference>
<evidence type="ECO:0000256" key="6">
    <source>
        <dbReference type="PIRSR" id="PIRSR600760-2"/>
    </source>
</evidence>
<dbReference type="Proteomes" id="UP000004926">
    <property type="component" value="Chromosome"/>
</dbReference>
<dbReference type="InterPro" id="IPR000760">
    <property type="entry name" value="Inositol_monophosphatase-like"/>
</dbReference>
<dbReference type="PRINTS" id="PR00377">
    <property type="entry name" value="IMPHPHTASES"/>
</dbReference>
<dbReference type="PROSITE" id="PS00630">
    <property type="entry name" value="IMP_2"/>
    <property type="match status" value="1"/>
</dbReference>
<keyword evidence="4" id="KW-0378">Hydrolase</keyword>
<evidence type="ECO:0000256" key="5">
    <source>
        <dbReference type="ARBA" id="ARBA00022842"/>
    </source>
</evidence>
<dbReference type="STRING" id="882083.SacmaDRAFT_4231"/>
<dbReference type="InterPro" id="IPR020583">
    <property type="entry name" value="Inositol_monoP_metal-BS"/>
</dbReference>
<organism evidence="7 8">
    <name type="scientific">Saccharomonospora marina XMU15</name>
    <dbReference type="NCBI Taxonomy" id="882083"/>
    <lineage>
        <taxon>Bacteria</taxon>
        <taxon>Bacillati</taxon>
        <taxon>Actinomycetota</taxon>
        <taxon>Actinomycetes</taxon>
        <taxon>Pseudonocardiales</taxon>
        <taxon>Pseudonocardiaceae</taxon>
        <taxon>Saccharomonospora</taxon>
    </lineage>
</organism>
<dbReference type="eggNOG" id="COG0483">
    <property type="taxonomic scope" value="Bacteria"/>
</dbReference>
<keyword evidence="8" id="KW-1185">Reference proteome</keyword>
<dbReference type="PROSITE" id="PS00629">
    <property type="entry name" value="IMP_1"/>
    <property type="match status" value="1"/>
</dbReference>
<feature type="binding site" evidence="6">
    <location>
        <position position="92"/>
    </location>
    <ligand>
        <name>Mg(2+)</name>
        <dbReference type="ChEBI" id="CHEBI:18420"/>
        <label>1</label>
        <note>catalytic</note>
    </ligand>
</feature>
<feature type="binding site" evidence="6">
    <location>
        <position position="76"/>
    </location>
    <ligand>
        <name>Mg(2+)</name>
        <dbReference type="ChEBI" id="CHEBI:18420"/>
        <label>1</label>
        <note>catalytic</note>
    </ligand>
</feature>